<geneLocation type="plasmid" evidence="1">
    <name>pEfm12493</name>
</geneLocation>
<proteinExistence type="predicted"/>
<evidence type="ECO:0000313" key="1">
    <source>
        <dbReference type="EMBL" id="AJY53537.1"/>
    </source>
</evidence>
<keyword evidence="1" id="KW-0614">Plasmid</keyword>
<dbReference type="RefSeq" id="WP_023523817.1">
    <property type="nucleotide sequence ID" value="NZ_KP342511.1"/>
</dbReference>
<name>A0A0D5MC65_ENTFC</name>
<organism evidence="1">
    <name type="scientific">Enterococcus faecium</name>
    <name type="common">Streptococcus faecium</name>
    <dbReference type="NCBI Taxonomy" id="1352"/>
    <lineage>
        <taxon>Bacteria</taxon>
        <taxon>Bacillati</taxon>
        <taxon>Bacillota</taxon>
        <taxon>Bacilli</taxon>
        <taxon>Lactobacillales</taxon>
        <taxon>Enterococcaceae</taxon>
        <taxon>Enterococcus</taxon>
    </lineage>
</organism>
<sequence>MTQTTIGVVVEKSRDNLVFVTEIQTGRGFVVTDKNAQAYQSGDILTLNLTTTMFVDAAEDYPFI</sequence>
<dbReference type="EMBL" id="KP342511">
    <property type="protein sequence ID" value="AJY53537.1"/>
    <property type="molecule type" value="Genomic_DNA"/>
</dbReference>
<reference evidence="1" key="1">
    <citation type="journal article" date="2015" name="J. Antimicrob. Chemother.">
        <title>Vancomycin-resistant Enterococcus faecium harbouring vanN in Canada: a case and complete sequence of pEfm12493 harbouring the vanN operon.</title>
        <authorList>
            <person name="Boyd D.A."/>
            <person name="Levesque S."/>
            <person name="Picard A.C."/>
            <person name="Golding G.R."/>
        </authorList>
    </citation>
    <scope>NUCLEOTIDE SEQUENCE</scope>
    <source>
        <strain evidence="1">N12-493</strain>
        <plasmid evidence="1">pEfm12493</plasmid>
    </source>
</reference>
<gene>
    <name evidence="1" type="ORF">pEfm12493_053</name>
</gene>
<accession>A0A0D5MC65</accession>
<dbReference type="AlphaFoldDB" id="A0A0D5MC65"/>
<protein>
    <submittedName>
        <fullName evidence="1">Uncharacterized protein</fullName>
    </submittedName>
</protein>